<protein>
    <recommendedName>
        <fullName evidence="4">CsbD family protein</fullName>
    </recommendedName>
</protein>
<feature type="region of interest" description="Disordered" evidence="1">
    <location>
        <begin position="1"/>
        <end position="48"/>
    </location>
</feature>
<organism evidence="2 3">
    <name type="scientific">Sphingomonas ginsenosidivorax</name>
    <dbReference type="NCBI Taxonomy" id="862135"/>
    <lineage>
        <taxon>Bacteria</taxon>
        <taxon>Pseudomonadati</taxon>
        <taxon>Pseudomonadota</taxon>
        <taxon>Alphaproteobacteria</taxon>
        <taxon>Sphingomonadales</taxon>
        <taxon>Sphingomonadaceae</taxon>
        <taxon>Sphingomonas</taxon>
    </lineage>
</organism>
<evidence type="ECO:0000313" key="3">
    <source>
        <dbReference type="Proteomes" id="UP000321250"/>
    </source>
</evidence>
<sequence length="182" mass="18148">MPDNDVQPMGDTDVSASNTPSQAAPLKGATTDSQGGNATGSALAETTGDAKTAFKDTVGTYGTQAADKARLFAEDGKAKAGGALDQLAQLLNDAADQVDDKLGAQYGGYARTAATSITGFSDQVKAKDIDELVDDARELVRKSPGIAIGAAAAVGFVVARLIQSGIEAAPGASTASDPKSGA</sequence>
<gene>
    <name evidence="2" type="ORF">FSB78_09250</name>
</gene>
<dbReference type="RefSeq" id="WP_147082091.1">
    <property type="nucleotide sequence ID" value="NZ_VOQR01000001.1"/>
</dbReference>
<accession>A0A5C6UGN3</accession>
<dbReference type="AlphaFoldDB" id="A0A5C6UGN3"/>
<evidence type="ECO:0000256" key="1">
    <source>
        <dbReference type="SAM" id="MobiDB-lite"/>
    </source>
</evidence>
<dbReference type="Proteomes" id="UP000321250">
    <property type="component" value="Unassembled WGS sequence"/>
</dbReference>
<proteinExistence type="predicted"/>
<reference evidence="2 3" key="1">
    <citation type="journal article" date="2013" name="Antonie Van Leeuwenhoek">
        <title>Sphingomonas ginsenosidivorax sp. nov., with the ability to transform ginsenosides.</title>
        <authorList>
            <person name="Jin X.F."/>
            <person name="Kim J.K."/>
            <person name="Liu Q.M."/>
            <person name="Kang M.S."/>
            <person name="He D."/>
            <person name="Jin F.X."/>
            <person name="Kim S.C."/>
            <person name="Im W.T."/>
        </authorList>
    </citation>
    <scope>NUCLEOTIDE SEQUENCE [LARGE SCALE GENOMIC DNA]</scope>
    <source>
        <strain evidence="2 3">KHI67</strain>
    </source>
</reference>
<name>A0A5C6UGN3_9SPHN</name>
<dbReference type="OrthoDB" id="7426580at2"/>
<comment type="caution">
    <text evidence="2">The sequence shown here is derived from an EMBL/GenBank/DDBJ whole genome shotgun (WGS) entry which is preliminary data.</text>
</comment>
<evidence type="ECO:0000313" key="2">
    <source>
        <dbReference type="EMBL" id="TXC71118.1"/>
    </source>
</evidence>
<evidence type="ECO:0008006" key="4">
    <source>
        <dbReference type="Google" id="ProtNLM"/>
    </source>
</evidence>
<feature type="compositionally biased region" description="Polar residues" evidence="1">
    <location>
        <begin position="30"/>
        <end position="40"/>
    </location>
</feature>
<keyword evidence="3" id="KW-1185">Reference proteome</keyword>
<dbReference type="EMBL" id="VOQR01000001">
    <property type="protein sequence ID" value="TXC71118.1"/>
    <property type="molecule type" value="Genomic_DNA"/>
</dbReference>